<feature type="domain" description="Nitroreductase" evidence="3">
    <location>
        <begin position="17"/>
        <end position="160"/>
    </location>
</feature>
<evidence type="ECO:0000256" key="2">
    <source>
        <dbReference type="ARBA" id="ARBA00023002"/>
    </source>
</evidence>
<dbReference type="SUPFAM" id="SSF55469">
    <property type="entry name" value="FMN-dependent nitroreductase-like"/>
    <property type="match status" value="1"/>
</dbReference>
<keyword evidence="2" id="KW-0560">Oxidoreductase</keyword>
<evidence type="ECO:0000313" key="4">
    <source>
        <dbReference type="EMBL" id="QKJ25821.1"/>
    </source>
</evidence>
<dbReference type="Pfam" id="PF00881">
    <property type="entry name" value="Nitroreductase"/>
    <property type="match status" value="1"/>
</dbReference>
<dbReference type="GO" id="GO:0016491">
    <property type="term" value="F:oxidoreductase activity"/>
    <property type="evidence" value="ECO:0007669"/>
    <property type="project" value="UniProtKB-KW"/>
</dbReference>
<dbReference type="EMBL" id="CP054056">
    <property type="protein sequence ID" value="QKJ25821.1"/>
    <property type="molecule type" value="Genomic_DNA"/>
</dbReference>
<dbReference type="Proteomes" id="UP000501003">
    <property type="component" value="Chromosome"/>
</dbReference>
<dbReference type="KEGG" id="aqg:HRU87_06615"/>
<evidence type="ECO:0000259" key="3">
    <source>
        <dbReference type="Pfam" id="PF00881"/>
    </source>
</evidence>
<reference evidence="4 5" key="1">
    <citation type="submission" date="2020-05" db="EMBL/GenBank/DDBJ databases">
        <title>Aquirufa sp. strain 15G-AUS-rot a new Aquirufa species.</title>
        <authorList>
            <person name="Pitt A."/>
            <person name="Hahn M.W."/>
        </authorList>
    </citation>
    <scope>NUCLEOTIDE SEQUENCE [LARGE SCALE GENOMIC DNA]</scope>
    <source>
        <strain evidence="4 5">15G-AUS-rot</strain>
    </source>
</reference>
<name>A0A7D4PRB3_9MICO</name>
<sequence length="193" mass="21740">MIQKPAQTSVPISELLANRWSPRVYDPTHRLSQDQIARLQEAARWAPSGNNNQPWRFAFLTRESALFQEISQKALTGFNQSWAPKASLYVVALADQKRPDGNDFKQHDSYFNNALATGQIVYEAEAMGLKAHYMGGVIHDEILRLLEVEDAWVTCVITVGMQGDLTGVTQELAQRESAERTRKALPDIIIRSE</sequence>
<comment type="similarity">
    <text evidence="1">Belongs to the nitroreductase family.</text>
</comment>
<dbReference type="InterPro" id="IPR000415">
    <property type="entry name" value="Nitroreductase-like"/>
</dbReference>
<dbReference type="RefSeq" id="WP_173494117.1">
    <property type="nucleotide sequence ID" value="NZ_CP054056.1"/>
</dbReference>
<gene>
    <name evidence="4" type="ORF">HRU87_06615</name>
</gene>
<dbReference type="PANTHER" id="PTHR43673:SF10">
    <property type="entry name" value="NADH DEHYDROGENASE_NAD(P)H NITROREDUCTASE XCC3605-RELATED"/>
    <property type="match status" value="1"/>
</dbReference>
<keyword evidence="5" id="KW-1185">Reference proteome</keyword>
<dbReference type="Gene3D" id="3.40.109.10">
    <property type="entry name" value="NADH Oxidase"/>
    <property type="match status" value="1"/>
</dbReference>
<dbReference type="InterPro" id="IPR029479">
    <property type="entry name" value="Nitroreductase"/>
</dbReference>
<evidence type="ECO:0000313" key="5">
    <source>
        <dbReference type="Proteomes" id="UP000501003"/>
    </source>
</evidence>
<evidence type="ECO:0000256" key="1">
    <source>
        <dbReference type="ARBA" id="ARBA00007118"/>
    </source>
</evidence>
<organism evidence="4 5">
    <name type="scientific">Aquiluna borgnonia</name>
    <dbReference type="NCBI Taxonomy" id="2499157"/>
    <lineage>
        <taxon>Bacteria</taxon>
        <taxon>Bacillati</taxon>
        <taxon>Actinomycetota</taxon>
        <taxon>Actinomycetes</taxon>
        <taxon>Micrococcales</taxon>
        <taxon>Microbacteriaceae</taxon>
        <taxon>Luna cluster</taxon>
        <taxon>Luna-1 subcluster</taxon>
        <taxon>Aquiluna</taxon>
    </lineage>
</organism>
<dbReference type="PANTHER" id="PTHR43673">
    <property type="entry name" value="NAD(P)H NITROREDUCTASE YDGI-RELATED"/>
    <property type="match status" value="1"/>
</dbReference>
<accession>A0A7D4PRB3</accession>
<proteinExistence type="inferred from homology"/>
<dbReference type="AlphaFoldDB" id="A0A7D4PRB3"/>
<protein>
    <submittedName>
        <fullName evidence="4">Nitroreductase family protein</fullName>
    </submittedName>
</protein>